<evidence type="ECO:0000313" key="3">
    <source>
        <dbReference type="Proteomes" id="UP001445472"/>
    </source>
</evidence>
<comment type="caution">
    <text evidence="2">The sequence shown here is derived from an EMBL/GenBank/DDBJ whole genome shotgun (WGS) entry which is preliminary data.</text>
</comment>
<organism evidence="2 3">
    <name type="scientific">Streptomyces xantholiticus</name>
    <dbReference type="NCBI Taxonomy" id="68285"/>
    <lineage>
        <taxon>Bacteria</taxon>
        <taxon>Bacillati</taxon>
        <taxon>Actinomycetota</taxon>
        <taxon>Actinomycetes</taxon>
        <taxon>Kitasatosporales</taxon>
        <taxon>Streptomycetaceae</taxon>
        <taxon>Streptomyces</taxon>
    </lineage>
</organism>
<proteinExistence type="predicted"/>
<name>A0ABV1URS0_9ACTN</name>
<keyword evidence="3" id="KW-1185">Reference proteome</keyword>
<feature type="compositionally biased region" description="Low complexity" evidence="1">
    <location>
        <begin position="14"/>
        <end position="32"/>
    </location>
</feature>
<feature type="region of interest" description="Disordered" evidence="1">
    <location>
        <begin position="14"/>
        <end position="54"/>
    </location>
</feature>
<sequence>MQRIELAKLLADQAAGNQAARGRQAGGRQPAQLHPVRFQDNHRRARNLPRRSSY</sequence>
<evidence type="ECO:0000313" key="2">
    <source>
        <dbReference type="EMBL" id="MER6613474.1"/>
    </source>
</evidence>
<accession>A0ABV1URS0</accession>
<gene>
    <name evidence="2" type="ORF">ABT276_08855</name>
</gene>
<evidence type="ECO:0000256" key="1">
    <source>
        <dbReference type="SAM" id="MobiDB-lite"/>
    </source>
</evidence>
<dbReference type="Proteomes" id="UP001445472">
    <property type="component" value="Unassembled WGS sequence"/>
</dbReference>
<dbReference type="EMBL" id="JBEPBX010000005">
    <property type="protein sequence ID" value="MER6613474.1"/>
    <property type="molecule type" value="Genomic_DNA"/>
</dbReference>
<protein>
    <submittedName>
        <fullName evidence="2">Uncharacterized protein</fullName>
    </submittedName>
</protein>
<dbReference type="RefSeq" id="WP_351975564.1">
    <property type="nucleotide sequence ID" value="NZ_JBEPBX010000005.1"/>
</dbReference>
<reference evidence="2 3" key="1">
    <citation type="submission" date="2024-06" db="EMBL/GenBank/DDBJ databases">
        <title>The Natural Products Discovery Center: Release of the First 8490 Sequenced Strains for Exploring Actinobacteria Biosynthetic Diversity.</title>
        <authorList>
            <person name="Kalkreuter E."/>
            <person name="Kautsar S.A."/>
            <person name="Yang D."/>
            <person name="Bader C.D."/>
            <person name="Teijaro C.N."/>
            <person name="Fluegel L."/>
            <person name="Davis C.M."/>
            <person name="Simpson J.R."/>
            <person name="Lauterbach L."/>
            <person name="Steele A.D."/>
            <person name="Gui C."/>
            <person name="Meng S."/>
            <person name="Li G."/>
            <person name="Viehrig K."/>
            <person name="Ye F."/>
            <person name="Su P."/>
            <person name="Kiefer A.F."/>
            <person name="Nichols A."/>
            <person name="Cepeda A.J."/>
            <person name="Yan W."/>
            <person name="Fan B."/>
            <person name="Jiang Y."/>
            <person name="Adhikari A."/>
            <person name="Zheng C.-J."/>
            <person name="Schuster L."/>
            <person name="Cowan T.M."/>
            <person name="Smanski M.J."/>
            <person name="Chevrette M.G."/>
            <person name="De Carvalho L.P.S."/>
            <person name="Shen B."/>
        </authorList>
    </citation>
    <scope>NUCLEOTIDE SEQUENCE [LARGE SCALE GENOMIC DNA]</scope>
    <source>
        <strain evidence="2 3">NPDC000837</strain>
    </source>
</reference>
<feature type="compositionally biased region" description="Basic residues" evidence="1">
    <location>
        <begin position="43"/>
        <end position="54"/>
    </location>
</feature>